<keyword evidence="1" id="KW-0723">Serine/threonine-protein kinase</keyword>
<evidence type="ECO:0000256" key="1">
    <source>
        <dbReference type="ARBA" id="ARBA00022527"/>
    </source>
</evidence>
<feature type="coiled-coil region" evidence="5">
    <location>
        <begin position="38"/>
        <end position="72"/>
    </location>
</feature>
<keyword evidence="7" id="KW-1185">Reference proteome</keyword>
<dbReference type="PANTHER" id="PTHR46538">
    <property type="entry name" value="PROTEIN KINASE DOMAIN-CONTAINING PROTEIN"/>
    <property type="match status" value="1"/>
</dbReference>
<evidence type="ECO:0000256" key="5">
    <source>
        <dbReference type="SAM" id="Coils"/>
    </source>
</evidence>
<sequence length="112" mass="13758">MYRESLRISMANLNNAYSNEDEREKLKRFQESEKQRYKDEQARQEIKHQKQIENLKNRCAAVIHELEQIQKDKKKSLCEHEILKLNMLDDEHAEELKQWKSQLKPRKQVRFF</sequence>
<evidence type="ECO:0000313" key="6">
    <source>
        <dbReference type="EMBL" id="OTF79570.1"/>
    </source>
</evidence>
<feature type="non-terminal residue" evidence="6">
    <location>
        <position position="112"/>
    </location>
</feature>
<evidence type="ECO:0000256" key="3">
    <source>
        <dbReference type="ARBA" id="ARBA00022679"/>
    </source>
</evidence>
<gene>
    <name evidence="6" type="ORF">BLA29_013871</name>
</gene>
<dbReference type="Proteomes" id="UP000194236">
    <property type="component" value="Unassembled WGS sequence"/>
</dbReference>
<accession>A0A1Y3BF75</accession>
<proteinExistence type="predicted"/>
<keyword evidence="4" id="KW-0418">Kinase</keyword>
<dbReference type="EMBL" id="MUJZ01022446">
    <property type="protein sequence ID" value="OTF79570.1"/>
    <property type="molecule type" value="Genomic_DNA"/>
</dbReference>
<evidence type="ECO:0000256" key="4">
    <source>
        <dbReference type="ARBA" id="ARBA00022777"/>
    </source>
</evidence>
<organism evidence="6 7">
    <name type="scientific">Euroglyphus maynei</name>
    <name type="common">Mayne's house dust mite</name>
    <dbReference type="NCBI Taxonomy" id="6958"/>
    <lineage>
        <taxon>Eukaryota</taxon>
        <taxon>Metazoa</taxon>
        <taxon>Ecdysozoa</taxon>
        <taxon>Arthropoda</taxon>
        <taxon>Chelicerata</taxon>
        <taxon>Arachnida</taxon>
        <taxon>Acari</taxon>
        <taxon>Acariformes</taxon>
        <taxon>Sarcoptiformes</taxon>
        <taxon>Astigmata</taxon>
        <taxon>Psoroptidia</taxon>
        <taxon>Analgoidea</taxon>
        <taxon>Pyroglyphidae</taxon>
        <taxon>Pyroglyphinae</taxon>
        <taxon>Euroglyphus</taxon>
    </lineage>
</organism>
<comment type="caution">
    <text evidence="6">The sequence shown here is derived from an EMBL/GenBank/DDBJ whole genome shotgun (WGS) entry which is preliminary data.</text>
</comment>
<keyword evidence="5" id="KW-0175">Coiled coil</keyword>
<dbReference type="GO" id="GO:0004674">
    <property type="term" value="F:protein serine/threonine kinase activity"/>
    <property type="evidence" value="ECO:0007669"/>
    <property type="project" value="UniProtKB-KW"/>
</dbReference>
<name>A0A1Y3BF75_EURMA</name>
<dbReference type="Pfam" id="PF12474">
    <property type="entry name" value="PKK"/>
    <property type="match status" value="1"/>
</dbReference>
<reference evidence="6 7" key="1">
    <citation type="submission" date="2017-03" db="EMBL/GenBank/DDBJ databases">
        <title>Genome Survey of Euroglyphus maynei.</title>
        <authorList>
            <person name="Arlian L.G."/>
            <person name="Morgan M.S."/>
            <person name="Rider S.D."/>
        </authorList>
    </citation>
    <scope>NUCLEOTIDE SEQUENCE [LARGE SCALE GENOMIC DNA]</scope>
    <source>
        <strain evidence="6">Arlian Lab</strain>
        <tissue evidence="6">Whole body</tissue>
    </source>
</reference>
<dbReference type="InterPro" id="IPR022165">
    <property type="entry name" value="PKK"/>
</dbReference>
<dbReference type="OrthoDB" id="6506126at2759"/>
<keyword evidence="3" id="KW-0808">Transferase</keyword>
<protein>
    <submittedName>
        <fullName evidence="6">Uncharacterized protein</fullName>
    </submittedName>
</protein>
<evidence type="ECO:0000313" key="7">
    <source>
        <dbReference type="Proteomes" id="UP000194236"/>
    </source>
</evidence>
<dbReference type="InterPro" id="IPR051585">
    <property type="entry name" value="STE20_Ser/Thr_Kinases"/>
</dbReference>
<keyword evidence="2" id="KW-0597">Phosphoprotein</keyword>
<dbReference type="AlphaFoldDB" id="A0A1Y3BF75"/>
<evidence type="ECO:0000256" key="2">
    <source>
        <dbReference type="ARBA" id="ARBA00022553"/>
    </source>
</evidence>
<dbReference type="PANTHER" id="PTHR46538:SF3">
    <property type="entry name" value="PROTEIN KINASE DOMAIN-CONTAINING PROTEIN"/>
    <property type="match status" value="1"/>
</dbReference>